<feature type="non-terminal residue" evidence="1">
    <location>
        <position position="1"/>
    </location>
</feature>
<proteinExistence type="predicted"/>
<evidence type="ECO:0000313" key="1">
    <source>
        <dbReference type="EMBL" id="MCE3050498.1"/>
    </source>
</evidence>
<organism evidence="1 2">
    <name type="scientific">Datura stramonium</name>
    <name type="common">Jimsonweed</name>
    <name type="synonym">Common thornapple</name>
    <dbReference type="NCBI Taxonomy" id="4076"/>
    <lineage>
        <taxon>Eukaryota</taxon>
        <taxon>Viridiplantae</taxon>
        <taxon>Streptophyta</taxon>
        <taxon>Embryophyta</taxon>
        <taxon>Tracheophyta</taxon>
        <taxon>Spermatophyta</taxon>
        <taxon>Magnoliopsida</taxon>
        <taxon>eudicotyledons</taxon>
        <taxon>Gunneridae</taxon>
        <taxon>Pentapetalae</taxon>
        <taxon>asterids</taxon>
        <taxon>lamiids</taxon>
        <taxon>Solanales</taxon>
        <taxon>Solanaceae</taxon>
        <taxon>Solanoideae</taxon>
        <taxon>Datureae</taxon>
        <taxon>Datura</taxon>
    </lineage>
</organism>
<protein>
    <submittedName>
        <fullName evidence="1">Uncharacterized protein</fullName>
    </submittedName>
</protein>
<dbReference type="EMBL" id="JACEIK010007646">
    <property type="protein sequence ID" value="MCE3050498.1"/>
    <property type="molecule type" value="Genomic_DNA"/>
</dbReference>
<reference evidence="1 2" key="1">
    <citation type="journal article" date="2021" name="BMC Genomics">
        <title>Datura genome reveals duplications of psychoactive alkaloid biosynthetic genes and high mutation rate following tissue culture.</title>
        <authorList>
            <person name="Rajewski A."/>
            <person name="Carter-House D."/>
            <person name="Stajich J."/>
            <person name="Litt A."/>
        </authorList>
    </citation>
    <scope>NUCLEOTIDE SEQUENCE [LARGE SCALE GENOMIC DNA]</scope>
    <source>
        <strain evidence="1">AR-01</strain>
    </source>
</reference>
<evidence type="ECO:0000313" key="2">
    <source>
        <dbReference type="Proteomes" id="UP000823775"/>
    </source>
</evidence>
<accession>A0ABS8WI62</accession>
<gene>
    <name evidence="1" type="ORF">HAX54_047384</name>
</gene>
<dbReference type="Proteomes" id="UP000823775">
    <property type="component" value="Unassembled WGS sequence"/>
</dbReference>
<comment type="caution">
    <text evidence="1">The sequence shown here is derived from an EMBL/GenBank/DDBJ whole genome shotgun (WGS) entry which is preliminary data.</text>
</comment>
<name>A0ABS8WI62_DATST</name>
<sequence>GKSLSCLCVDDLGASNVGVIIKNLLSREKVKKGQSFRVGPGFEEPFDDDVSTEDEMARVDYDRV</sequence>
<keyword evidence="2" id="KW-1185">Reference proteome</keyword>